<feature type="non-terminal residue" evidence="1">
    <location>
        <position position="1"/>
    </location>
</feature>
<organism evidence="1 2">
    <name type="scientific">Mucuna pruriens</name>
    <name type="common">Velvet bean</name>
    <name type="synonym">Dolichos pruriens</name>
    <dbReference type="NCBI Taxonomy" id="157652"/>
    <lineage>
        <taxon>Eukaryota</taxon>
        <taxon>Viridiplantae</taxon>
        <taxon>Streptophyta</taxon>
        <taxon>Embryophyta</taxon>
        <taxon>Tracheophyta</taxon>
        <taxon>Spermatophyta</taxon>
        <taxon>Magnoliopsida</taxon>
        <taxon>eudicotyledons</taxon>
        <taxon>Gunneridae</taxon>
        <taxon>Pentapetalae</taxon>
        <taxon>rosids</taxon>
        <taxon>fabids</taxon>
        <taxon>Fabales</taxon>
        <taxon>Fabaceae</taxon>
        <taxon>Papilionoideae</taxon>
        <taxon>50 kb inversion clade</taxon>
        <taxon>NPAAA clade</taxon>
        <taxon>indigoferoid/millettioid clade</taxon>
        <taxon>Phaseoleae</taxon>
        <taxon>Mucuna</taxon>
    </lineage>
</organism>
<dbReference type="EMBL" id="QJKJ01007571">
    <property type="protein sequence ID" value="RDX82710.1"/>
    <property type="molecule type" value="Genomic_DNA"/>
</dbReference>
<reference evidence="1" key="1">
    <citation type="submission" date="2018-05" db="EMBL/GenBank/DDBJ databases">
        <title>Draft genome of Mucuna pruriens seed.</title>
        <authorList>
            <person name="Nnadi N.E."/>
            <person name="Vos R."/>
            <person name="Hasami M.H."/>
            <person name="Devisetty U.K."/>
            <person name="Aguiy J.C."/>
        </authorList>
    </citation>
    <scope>NUCLEOTIDE SEQUENCE [LARGE SCALE GENOMIC DNA]</scope>
    <source>
        <strain evidence="1">JCA_2017</strain>
    </source>
</reference>
<name>A0A371FWY0_MUCPR</name>
<dbReference type="AlphaFoldDB" id="A0A371FWY0"/>
<dbReference type="Proteomes" id="UP000257109">
    <property type="component" value="Unassembled WGS sequence"/>
</dbReference>
<comment type="caution">
    <text evidence="1">The sequence shown here is derived from an EMBL/GenBank/DDBJ whole genome shotgun (WGS) entry which is preliminary data.</text>
</comment>
<gene>
    <name evidence="1" type="ORF">CR513_36466</name>
</gene>
<dbReference type="PANTHER" id="PTHR48475:SF2">
    <property type="entry name" value="RIBONUCLEASE H"/>
    <property type="match status" value="1"/>
</dbReference>
<keyword evidence="2" id="KW-1185">Reference proteome</keyword>
<evidence type="ECO:0000313" key="2">
    <source>
        <dbReference type="Proteomes" id="UP000257109"/>
    </source>
</evidence>
<proteinExistence type="predicted"/>
<dbReference type="PANTHER" id="PTHR48475">
    <property type="entry name" value="RIBONUCLEASE H"/>
    <property type="match status" value="1"/>
</dbReference>
<accession>A0A371FWY0</accession>
<evidence type="ECO:0000313" key="1">
    <source>
        <dbReference type="EMBL" id="RDX82710.1"/>
    </source>
</evidence>
<dbReference type="OrthoDB" id="1730596at2759"/>
<sequence>MEPTARIPLLIYISVVEEATPIYFIRRRKKVLEDREGGPRPYDRISKIAPLLPRALDNCKDRPANQADLAGWMVKWSIQLSKFDISYEGRGHIKAQALAGFIIEMTTDNPKIKEKSEWFLSVDEASNQTRSGARVILEGPNRVLIEQSLHFEFKTSNN</sequence>
<protein>
    <submittedName>
        <fullName evidence="1">Uncharacterized protein</fullName>
    </submittedName>
</protein>